<keyword evidence="2" id="KW-1185">Reference proteome</keyword>
<evidence type="ECO:0000313" key="2">
    <source>
        <dbReference type="Proteomes" id="UP001175097"/>
    </source>
</evidence>
<dbReference type="GO" id="GO:0032259">
    <property type="term" value="P:methylation"/>
    <property type="evidence" value="ECO:0007669"/>
    <property type="project" value="UniProtKB-KW"/>
</dbReference>
<gene>
    <name evidence="1" type="ORF">P5G49_04350</name>
</gene>
<proteinExistence type="predicted"/>
<dbReference type="Proteomes" id="UP001175097">
    <property type="component" value="Unassembled WGS sequence"/>
</dbReference>
<keyword evidence="1" id="KW-0489">Methyltransferase</keyword>
<dbReference type="EMBL" id="JAROCC010000002">
    <property type="protein sequence ID" value="MDN4606706.1"/>
    <property type="molecule type" value="Genomic_DNA"/>
</dbReference>
<dbReference type="GO" id="GO:0008168">
    <property type="term" value="F:methyltransferase activity"/>
    <property type="evidence" value="ECO:0007669"/>
    <property type="project" value="UniProtKB-KW"/>
</dbReference>
<dbReference type="SUPFAM" id="SSF53335">
    <property type="entry name" value="S-adenosyl-L-methionine-dependent methyltransferases"/>
    <property type="match status" value="1"/>
</dbReference>
<dbReference type="Gene3D" id="3.40.50.150">
    <property type="entry name" value="Vaccinia Virus protein VP39"/>
    <property type="match status" value="1"/>
</dbReference>
<accession>A0ABT8JQ55</accession>
<dbReference type="InterPro" id="IPR029063">
    <property type="entry name" value="SAM-dependent_MTases_sf"/>
</dbReference>
<evidence type="ECO:0000313" key="1">
    <source>
        <dbReference type="EMBL" id="MDN4606706.1"/>
    </source>
</evidence>
<name>A0ABT8JQ55_9BACL</name>
<dbReference type="RefSeq" id="WP_301242226.1">
    <property type="nucleotide sequence ID" value="NZ_JAROCC010000002.1"/>
</dbReference>
<reference evidence="1" key="1">
    <citation type="submission" date="2023-03" db="EMBL/GenBank/DDBJ databases">
        <title>MT1 and MT2 Draft Genomes of Novel Species.</title>
        <authorList>
            <person name="Venkateswaran K."/>
        </authorList>
    </citation>
    <scope>NUCLEOTIDE SEQUENCE</scope>
    <source>
        <strain evidence="1">F6_3S_P_2</strain>
    </source>
</reference>
<comment type="caution">
    <text evidence="1">The sequence shown here is derived from an EMBL/GenBank/DDBJ whole genome shotgun (WGS) entry which is preliminary data.</text>
</comment>
<protein>
    <submittedName>
        <fullName evidence="1">SAM-dependent methyltransferase</fullName>
    </submittedName>
</protein>
<keyword evidence="1" id="KW-0808">Transferase</keyword>
<organism evidence="1 2">
    <name type="scientific">Sporosarcina highlanderae</name>
    <dbReference type="NCBI Taxonomy" id="3035916"/>
    <lineage>
        <taxon>Bacteria</taxon>
        <taxon>Bacillati</taxon>
        <taxon>Bacillota</taxon>
        <taxon>Bacilli</taxon>
        <taxon>Bacillales</taxon>
        <taxon>Caryophanaceae</taxon>
        <taxon>Sporosarcina</taxon>
    </lineage>
</organism>
<sequence length="202" mass="23733">MNEKEYDKRLQIKTAGTLELLSQSPHYNRYEATPYEALNVLFSEYKLGPEDGFVDFGCGKARVSFYVHHHFGASVAGIEMNGQLYQDAIANLASYRRKARYAGGAIRFERCYAEEYEIDVSENRFYFFNPFSIQVFMKVVWNILWSAESEPRMVDIILYYPTAEYVQFMNNHTPFEPLKEIRVDRLYGKDENERFLIYRLGG</sequence>